<evidence type="ECO:0000313" key="4">
    <source>
        <dbReference type="Proteomes" id="UP001597478"/>
    </source>
</evidence>
<protein>
    <submittedName>
        <fullName evidence="3">Cell division protein DivIVA</fullName>
    </submittedName>
</protein>
<dbReference type="RefSeq" id="WP_377389817.1">
    <property type="nucleotide sequence ID" value="NZ_JBHSAN010000018.1"/>
</dbReference>
<feature type="region of interest" description="Disordered" evidence="2">
    <location>
        <begin position="297"/>
        <end position="345"/>
    </location>
</feature>
<evidence type="ECO:0000256" key="1">
    <source>
        <dbReference type="SAM" id="Coils"/>
    </source>
</evidence>
<keyword evidence="3" id="KW-0131">Cell cycle</keyword>
<dbReference type="GO" id="GO:0051301">
    <property type="term" value="P:cell division"/>
    <property type="evidence" value="ECO:0007669"/>
    <property type="project" value="UniProtKB-KW"/>
</dbReference>
<feature type="coiled-coil region" evidence="1">
    <location>
        <begin position="259"/>
        <end position="286"/>
    </location>
</feature>
<feature type="coiled-coil region" evidence="1">
    <location>
        <begin position="205"/>
        <end position="232"/>
    </location>
</feature>
<feature type="coiled-coil region" evidence="1">
    <location>
        <begin position="32"/>
        <end position="80"/>
    </location>
</feature>
<dbReference type="Proteomes" id="UP001597478">
    <property type="component" value="Unassembled WGS sequence"/>
</dbReference>
<gene>
    <name evidence="3" type="ORF">ACFS2C_05755</name>
</gene>
<feature type="compositionally biased region" description="Low complexity" evidence="2">
    <location>
        <begin position="314"/>
        <end position="338"/>
    </location>
</feature>
<proteinExistence type="predicted"/>
<keyword evidence="1" id="KW-0175">Coiled coil</keyword>
<dbReference type="Gene3D" id="1.20.5.170">
    <property type="match status" value="1"/>
</dbReference>
<evidence type="ECO:0000256" key="2">
    <source>
        <dbReference type="SAM" id="MobiDB-lite"/>
    </source>
</evidence>
<keyword evidence="4" id="KW-1185">Reference proteome</keyword>
<accession>A0ABW5W4M1</accession>
<dbReference type="EMBL" id="JBHUOF010000006">
    <property type="protein sequence ID" value="MFD2798894.1"/>
    <property type="molecule type" value="Genomic_DNA"/>
</dbReference>
<name>A0ABW5W4M1_9PSEU</name>
<sequence>MASEHDNRLLPLRRDFTQAWHGFDRNQVLQYVDHLEAQLQRIMADRDTARAQNTTLSRELEVARREVARLQQRVDELKKPPERMEDLDERMQRTIELANTRAAEIVGRAEEAATKTWAESGEVSKKLHERYMKLLETLDSHADALQREHTEALAATKAEVERMTTEAVRRRERLDAEAEQKRRTIEREFDAKMKAERAALEKHVADTKTASKNAAERRIAEATAEAKRLVDEATAKAKKLVDDATADAHRRTTEANATVERLTKIRDEARARLKAAEEALHMGESALVATDDEDTVLGELPASLTEPYDAARPSTDGTKGATSSSSATSGTSAASGKTPAREQTS</sequence>
<keyword evidence="3" id="KW-0132">Cell division</keyword>
<reference evidence="4" key="1">
    <citation type="journal article" date="2019" name="Int. J. Syst. Evol. Microbiol.">
        <title>The Global Catalogue of Microorganisms (GCM) 10K type strain sequencing project: providing services to taxonomists for standard genome sequencing and annotation.</title>
        <authorList>
            <consortium name="The Broad Institute Genomics Platform"/>
            <consortium name="The Broad Institute Genome Sequencing Center for Infectious Disease"/>
            <person name="Wu L."/>
            <person name="Ma J."/>
        </authorList>
    </citation>
    <scope>NUCLEOTIDE SEQUENCE [LARGE SCALE GENOMIC DNA]</scope>
    <source>
        <strain evidence="4">IBRC-M 10906</strain>
    </source>
</reference>
<organism evidence="3 4">
    <name type="scientific">Prauserella oleivorans</name>
    <dbReference type="NCBI Taxonomy" id="1478153"/>
    <lineage>
        <taxon>Bacteria</taxon>
        <taxon>Bacillati</taxon>
        <taxon>Actinomycetota</taxon>
        <taxon>Actinomycetes</taxon>
        <taxon>Pseudonocardiales</taxon>
        <taxon>Pseudonocardiaceae</taxon>
        <taxon>Prauserella</taxon>
    </lineage>
</organism>
<comment type="caution">
    <text evidence="3">The sequence shown here is derived from an EMBL/GenBank/DDBJ whole genome shotgun (WGS) entry which is preliminary data.</text>
</comment>
<evidence type="ECO:0000313" key="3">
    <source>
        <dbReference type="EMBL" id="MFD2798894.1"/>
    </source>
</evidence>